<reference evidence="1" key="1">
    <citation type="submission" date="2022-08" db="EMBL/GenBank/DDBJ databases">
        <authorList>
            <person name="Kallberg Y."/>
            <person name="Tangrot J."/>
            <person name="Rosling A."/>
        </authorList>
    </citation>
    <scope>NUCLEOTIDE SEQUENCE</scope>
    <source>
        <strain evidence="1">Wild A</strain>
    </source>
</reference>
<dbReference type="Proteomes" id="UP001153678">
    <property type="component" value="Unassembled WGS sequence"/>
</dbReference>
<sequence length="454" mass="51959">MGESSIQKEGGAFEGLNDDVLHLIIFSLYEACRYEFDLYEDPRAKHVNTVKKLLPLGYTSRYFANLVLPYVWHYARIIANNSNLRSHNTQILNILKKEQLLFPYGNYLKELEINFTVNSGDEHSQRIPTISSLLQVIAKRCPNIQQLTFLAKVERRIINDYYDDESVNKAFSRYMIKSKWSDFKDLFASAFGQGTLKDVTLSSDFVLVDDDCLTNIAQNNLGIKKLSLRGSQFFNKGIEVALQFLGDSLKELELSNVLGDGSHNSIRSSPLKICIDTLLRPCRNLQTIKLVGIVYKRTEIFEEYTCPIQSITTNLVDEETLEHLFLHTDKRTLSQVKVTSPYDAIKWDSFLNSSVLPCTTSGNLEKLILYILRCRKHRYNSSSLDPTVIMKNIMDTLQISENTVNKLRSGLTQWRILVGKDMGDHKYSVEAEGVDFVSKTCILDYDRVDLSEHN</sequence>
<dbReference type="AlphaFoldDB" id="A0A9W4WUM8"/>
<evidence type="ECO:0000313" key="1">
    <source>
        <dbReference type="EMBL" id="CAI2180208.1"/>
    </source>
</evidence>
<accession>A0A9W4WUM8</accession>
<organism evidence="1 2">
    <name type="scientific">Funneliformis geosporum</name>
    <dbReference type="NCBI Taxonomy" id="1117311"/>
    <lineage>
        <taxon>Eukaryota</taxon>
        <taxon>Fungi</taxon>
        <taxon>Fungi incertae sedis</taxon>
        <taxon>Mucoromycota</taxon>
        <taxon>Glomeromycotina</taxon>
        <taxon>Glomeromycetes</taxon>
        <taxon>Glomerales</taxon>
        <taxon>Glomeraceae</taxon>
        <taxon>Funneliformis</taxon>
    </lineage>
</organism>
<keyword evidence="2" id="KW-1185">Reference proteome</keyword>
<comment type="caution">
    <text evidence="1">The sequence shown here is derived from an EMBL/GenBank/DDBJ whole genome shotgun (WGS) entry which is preliminary data.</text>
</comment>
<dbReference type="Gene3D" id="3.80.10.10">
    <property type="entry name" value="Ribonuclease Inhibitor"/>
    <property type="match status" value="1"/>
</dbReference>
<name>A0A9W4WUM8_9GLOM</name>
<dbReference type="EMBL" id="CAMKVN010002236">
    <property type="protein sequence ID" value="CAI2180208.1"/>
    <property type="molecule type" value="Genomic_DNA"/>
</dbReference>
<dbReference type="InterPro" id="IPR032675">
    <property type="entry name" value="LRR_dom_sf"/>
</dbReference>
<proteinExistence type="predicted"/>
<evidence type="ECO:0000313" key="2">
    <source>
        <dbReference type="Proteomes" id="UP001153678"/>
    </source>
</evidence>
<protein>
    <submittedName>
        <fullName evidence="1">13993_t:CDS:1</fullName>
    </submittedName>
</protein>
<dbReference type="OrthoDB" id="2306455at2759"/>
<gene>
    <name evidence="1" type="ORF">FWILDA_LOCUS9470</name>
</gene>